<keyword evidence="1" id="KW-0819">tRNA processing</keyword>
<accession>A0A8H5HHV6</accession>
<dbReference type="InterPro" id="IPR007175">
    <property type="entry name" value="Rpr2/Snm1/Rpp21"/>
</dbReference>
<keyword evidence="7" id="KW-1185">Reference proteome</keyword>
<proteinExistence type="inferred from homology"/>
<evidence type="ECO:0000256" key="1">
    <source>
        <dbReference type="ARBA" id="ARBA00022694"/>
    </source>
</evidence>
<dbReference type="Gene3D" id="6.20.50.20">
    <property type="match status" value="1"/>
</dbReference>
<dbReference type="AlphaFoldDB" id="A0A8H5HHV6"/>
<dbReference type="Pfam" id="PF04032">
    <property type="entry name" value="Rpr2"/>
    <property type="match status" value="1"/>
</dbReference>
<feature type="compositionally biased region" description="Polar residues" evidence="5">
    <location>
        <begin position="202"/>
        <end position="212"/>
    </location>
</feature>
<evidence type="ECO:0000256" key="5">
    <source>
        <dbReference type="SAM" id="MobiDB-lite"/>
    </source>
</evidence>
<name>A0A8H5HHV6_9AGAR</name>
<evidence type="ECO:0000313" key="7">
    <source>
        <dbReference type="Proteomes" id="UP000518752"/>
    </source>
</evidence>
<reference evidence="6 7" key="1">
    <citation type="journal article" date="2020" name="ISME J.">
        <title>Uncovering the hidden diversity of litter-decomposition mechanisms in mushroom-forming fungi.</title>
        <authorList>
            <person name="Floudas D."/>
            <person name="Bentzer J."/>
            <person name="Ahren D."/>
            <person name="Johansson T."/>
            <person name="Persson P."/>
            <person name="Tunlid A."/>
        </authorList>
    </citation>
    <scope>NUCLEOTIDE SEQUENCE [LARGE SCALE GENOMIC DNA]</scope>
    <source>
        <strain evidence="6 7">CBS 406.79</strain>
    </source>
</reference>
<dbReference type="GO" id="GO:0008033">
    <property type="term" value="P:tRNA processing"/>
    <property type="evidence" value="ECO:0007669"/>
    <property type="project" value="UniProtKB-KW"/>
</dbReference>
<evidence type="ECO:0000256" key="3">
    <source>
        <dbReference type="ARBA" id="ARBA00022833"/>
    </source>
</evidence>
<feature type="region of interest" description="Disordered" evidence="5">
    <location>
        <begin position="165"/>
        <end position="184"/>
    </location>
</feature>
<dbReference type="EMBL" id="JAACJN010000047">
    <property type="protein sequence ID" value="KAF5383494.1"/>
    <property type="molecule type" value="Genomic_DNA"/>
</dbReference>
<dbReference type="Proteomes" id="UP000518752">
    <property type="component" value="Unassembled WGS sequence"/>
</dbReference>
<keyword evidence="3" id="KW-0862">Zinc</keyword>
<evidence type="ECO:0000256" key="2">
    <source>
        <dbReference type="ARBA" id="ARBA00022723"/>
    </source>
</evidence>
<dbReference type="PANTHER" id="PTHR14742:SF0">
    <property type="entry name" value="RIBONUCLEASE P PROTEIN SUBUNIT P21"/>
    <property type="match status" value="1"/>
</dbReference>
<evidence type="ECO:0000256" key="4">
    <source>
        <dbReference type="ARBA" id="ARBA00038402"/>
    </source>
</evidence>
<feature type="region of interest" description="Disordered" evidence="5">
    <location>
        <begin position="40"/>
        <end position="75"/>
    </location>
</feature>
<protein>
    <recommendedName>
        <fullName evidence="8">Rpr2-domain-containing protein</fullName>
    </recommendedName>
</protein>
<feature type="compositionally biased region" description="Low complexity" evidence="5">
    <location>
        <begin position="40"/>
        <end position="60"/>
    </location>
</feature>
<evidence type="ECO:0000313" key="6">
    <source>
        <dbReference type="EMBL" id="KAF5383494.1"/>
    </source>
</evidence>
<dbReference type="OrthoDB" id="128536at2759"/>
<feature type="compositionally biased region" description="Basic residues" evidence="5">
    <location>
        <begin position="235"/>
        <end position="244"/>
    </location>
</feature>
<feature type="compositionally biased region" description="Basic residues" evidence="5">
    <location>
        <begin position="63"/>
        <end position="73"/>
    </location>
</feature>
<dbReference type="PANTHER" id="PTHR14742">
    <property type="entry name" value="RIBONUCLEASE P SUBUNIT P21"/>
    <property type="match status" value="1"/>
</dbReference>
<gene>
    <name evidence="6" type="ORF">D9757_006096</name>
</gene>
<keyword evidence="2" id="KW-0479">Metal-binding</keyword>
<feature type="compositionally biased region" description="Basic and acidic residues" evidence="5">
    <location>
        <begin position="223"/>
        <end position="233"/>
    </location>
</feature>
<feature type="region of interest" description="Disordered" evidence="5">
    <location>
        <begin position="198"/>
        <end position="244"/>
    </location>
</feature>
<comment type="similarity">
    <text evidence="4">Belongs to the eukaryotic/archaeal RNase P protein component 4 family.</text>
</comment>
<sequence>MGKKQKNEIPNPSSVSNRDVIQRLNFLYQASVYLNTVHCSTSQLPPSSSSSLSSAPDDPTTNQKKKGKEKKKTVGLGDLSRSYIGTMKSVGTKTTVQLDPSVKRTLCKRCNTVLIPGSTASVRTKKSPSHGHFMVYTCGVCKHSVRIPAAPIVVPLIQTDYDNGDAPVPSKPASSNVGGGGLPRKEIAERSTDAAMDLEQAQAHQDSATTSSRRQKHQTNDTPDPKTREEQSRRQNQRKKKKTLALRVPPLFARDAGHVVFKGNERLESSKGSWDDGIFIT</sequence>
<evidence type="ECO:0008006" key="8">
    <source>
        <dbReference type="Google" id="ProtNLM"/>
    </source>
</evidence>
<dbReference type="GO" id="GO:0046872">
    <property type="term" value="F:metal ion binding"/>
    <property type="evidence" value="ECO:0007669"/>
    <property type="project" value="UniProtKB-KW"/>
</dbReference>
<dbReference type="GO" id="GO:0005655">
    <property type="term" value="C:nucleolar ribonuclease P complex"/>
    <property type="evidence" value="ECO:0007669"/>
    <property type="project" value="TreeGrafter"/>
</dbReference>
<comment type="caution">
    <text evidence="6">The sequence shown here is derived from an EMBL/GenBank/DDBJ whole genome shotgun (WGS) entry which is preliminary data.</text>
</comment>
<organism evidence="6 7">
    <name type="scientific">Collybiopsis confluens</name>
    <dbReference type="NCBI Taxonomy" id="2823264"/>
    <lineage>
        <taxon>Eukaryota</taxon>
        <taxon>Fungi</taxon>
        <taxon>Dikarya</taxon>
        <taxon>Basidiomycota</taxon>
        <taxon>Agaricomycotina</taxon>
        <taxon>Agaricomycetes</taxon>
        <taxon>Agaricomycetidae</taxon>
        <taxon>Agaricales</taxon>
        <taxon>Marasmiineae</taxon>
        <taxon>Omphalotaceae</taxon>
        <taxon>Collybiopsis</taxon>
    </lineage>
</organism>